<protein>
    <submittedName>
        <fullName evidence="9">Protein kinase</fullName>
    </submittedName>
</protein>
<dbReference type="InterPro" id="IPR000719">
    <property type="entry name" value="Prot_kinase_dom"/>
</dbReference>
<dbReference type="InterPro" id="IPR017441">
    <property type="entry name" value="Protein_kinase_ATP_BS"/>
</dbReference>
<keyword evidence="2 5" id="KW-0547">Nucleotide-binding</keyword>
<dbReference type="SMART" id="SM00219">
    <property type="entry name" value="TyrKc"/>
    <property type="match status" value="1"/>
</dbReference>
<dbReference type="Pfam" id="PF07714">
    <property type="entry name" value="PK_Tyr_Ser-Thr"/>
    <property type="match status" value="1"/>
</dbReference>
<keyword evidence="7" id="KW-1133">Transmembrane helix</keyword>
<sequence length="773" mass="83662">MQQTEPTSAPVADSWLGPVEPRSYRRLGLYYLLNWTFALLFWLGLAMALVGAVLGAPVLFAIRGPLRRRRVLYKAVASLWDHEICIANVVLRTPLRPISHWDLTHDSIAVSCVYFTLWKGLCVWLLASVPVLLLALDTTGLPPLRTDLQLLLDEPHPLVYRVAVLAYCGAALYVCDLLLTAMVAVTTKTYMHVFESSEAFCADLAAVYEQPAPLPHLTTYSHRRDQTPWGAAPPSKLTGKTFAVDVVPSAPTPPAMLQLPPTASGLDAADDDEEKDDVLTSAPRRRLLVGRILATSAAAAYDRLSPPFAARAYDALSPPRAAARGVYRALPPASPDEVHFSAYGPVCVGSRPFALDIWAFLAQQRDDVRAAAIEASGARALSREALVPAVAQGALVHVTLDELPSGFALTSDTATHTFVWTGAMERVSFVLRAMSPQAGHCLFKATIVVGHRVSTLRMYVLAHPSHGDDEGVPQLLESTWETLAGDSYHEIAYADLEMHELIGAGAGGDVYRAKYKGDDVVVKRVRASEFGSSGDDVVSAFRHEAAVLDTFGRHPRVVPFVGACSDPAFPLSLVTAFVPHGSLEASRKRLSPLQKDLILADIASAAATIHGAGFVHRDLAARNCLVDASDRGLLADFGLCRRVGQLGGAYVHDGSGPLKYMAPEALTPPYTFTPRSDAFAFGVLLWETLADESPFASLSPVQAAVRVLEGGRLPMLELNPRHQALLQACFQEDPMLRPSMEDIYVALMQRDDAPPAAFEAPGMVRRIGRLTSH</sequence>
<feature type="transmembrane region" description="Helical" evidence="7">
    <location>
        <begin position="158"/>
        <end position="185"/>
    </location>
</feature>
<dbReference type="EMBL" id="JNBR01002827">
    <property type="protein sequence ID" value="OQR81200.1"/>
    <property type="molecule type" value="Genomic_DNA"/>
</dbReference>
<feature type="domain" description="Protein kinase" evidence="8">
    <location>
        <begin position="496"/>
        <end position="747"/>
    </location>
</feature>
<dbReference type="GO" id="GO:0004713">
    <property type="term" value="F:protein tyrosine kinase activity"/>
    <property type="evidence" value="ECO:0007669"/>
    <property type="project" value="InterPro"/>
</dbReference>
<dbReference type="SUPFAM" id="SSF56112">
    <property type="entry name" value="Protein kinase-like (PK-like)"/>
    <property type="match status" value="1"/>
</dbReference>
<gene>
    <name evidence="9" type="ORF">ACHHYP_16662</name>
</gene>
<proteinExistence type="predicted"/>
<keyword evidence="7" id="KW-0812">Transmembrane</keyword>
<dbReference type="InterPro" id="IPR001245">
    <property type="entry name" value="Ser-Thr/Tyr_kinase_cat_dom"/>
</dbReference>
<dbReference type="PANTHER" id="PTHR44329">
    <property type="entry name" value="SERINE/THREONINE-PROTEIN KINASE TNNI3K-RELATED"/>
    <property type="match status" value="1"/>
</dbReference>
<evidence type="ECO:0000259" key="8">
    <source>
        <dbReference type="PROSITE" id="PS50011"/>
    </source>
</evidence>
<keyword evidence="3 9" id="KW-0418">Kinase</keyword>
<accession>A0A1V9Y655</accession>
<dbReference type="OrthoDB" id="60655at2759"/>
<evidence type="ECO:0000313" key="10">
    <source>
        <dbReference type="Proteomes" id="UP000243579"/>
    </source>
</evidence>
<dbReference type="GO" id="GO:0005524">
    <property type="term" value="F:ATP binding"/>
    <property type="evidence" value="ECO:0007669"/>
    <property type="project" value="UniProtKB-UniRule"/>
</dbReference>
<dbReference type="PANTHER" id="PTHR44329:SF288">
    <property type="entry name" value="MITOGEN-ACTIVATED PROTEIN KINASE KINASE KINASE 20"/>
    <property type="match status" value="1"/>
</dbReference>
<evidence type="ECO:0000313" key="9">
    <source>
        <dbReference type="EMBL" id="OQR81200.1"/>
    </source>
</evidence>
<dbReference type="GO" id="GO:0004674">
    <property type="term" value="F:protein serine/threonine kinase activity"/>
    <property type="evidence" value="ECO:0007669"/>
    <property type="project" value="TreeGrafter"/>
</dbReference>
<name>A0A1V9Y655_ACHHY</name>
<keyword evidence="10" id="KW-1185">Reference proteome</keyword>
<evidence type="ECO:0000256" key="1">
    <source>
        <dbReference type="ARBA" id="ARBA00022679"/>
    </source>
</evidence>
<evidence type="ECO:0000256" key="2">
    <source>
        <dbReference type="ARBA" id="ARBA00022741"/>
    </source>
</evidence>
<dbReference type="InterPro" id="IPR008266">
    <property type="entry name" value="Tyr_kinase_AS"/>
</dbReference>
<feature type="binding site" evidence="5">
    <location>
        <position position="523"/>
    </location>
    <ligand>
        <name>ATP</name>
        <dbReference type="ChEBI" id="CHEBI:30616"/>
    </ligand>
</feature>
<feature type="transmembrane region" description="Helical" evidence="7">
    <location>
        <begin position="39"/>
        <end position="62"/>
    </location>
</feature>
<keyword evidence="7" id="KW-0472">Membrane</keyword>
<dbReference type="InterPro" id="IPR011009">
    <property type="entry name" value="Kinase-like_dom_sf"/>
</dbReference>
<comment type="caution">
    <text evidence="9">The sequence shown here is derived from an EMBL/GenBank/DDBJ whole genome shotgun (WGS) entry which is preliminary data.</text>
</comment>
<evidence type="ECO:0000256" key="5">
    <source>
        <dbReference type="PROSITE-ProRule" id="PRU10141"/>
    </source>
</evidence>
<dbReference type="Gene3D" id="1.10.510.10">
    <property type="entry name" value="Transferase(Phosphotransferase) domain 1"/>
    <property type="match status" value="1"/>
</dbReference>
<reference evidence="9 10" key="1">
    <citation type="journal article" date="2014" name="Genome Biol. Evol.">
        <title>The secreted proteins of Achlya hypogyna and Thraustotheca clavata identify the ancestral oomycete secretome and reveal gene acquisitions by horizontal gene transfer.</title>
        <authorList>
            <person name="Misner I."/>
            <person name="Blouin N."/>
            <person name="Leonard G."/>
            <person name="Richards T.A."/>
            <person name="Lane C.E."/>
        </authorList>
    </citation>
    <scope>NUCLEOTIDE SEQUENCE [LARGE SCALE GENOMIC DNA]</scope>
    <source>
        <strain evidence="9 10">ATCC 48635</strain>
    </source>
</reference>
<keyword evidence="4 5" id="KW-0067">ATP-binding</keyword>
<feature type="region of interest" description="Disordered" evidence="6">
    <location>
        <begin position="252"/>
        <end position="278"/>
    </location>
</feature>
<dbReference type="PROSITE" id="PS50011">
    <property type="entry name" value="PROTEIN_KINASE_DOM"/>
    <property type="match status" value="1"/>
</dbReference>
<evidence type="ECO:0000256" key="6">
    <source>
        <dbReference type="SAM" id="MobiDB-lite"/>
    </source>
</evidence>
<dbReference type="InterPro" id="IPR051681">
    <property type="entry name" value="Ser/Thr_Kinases-Pseudokinases"/>
</dbReference>
<evidence type="ECO:0000256" key="3">
    <source>
        <dbReference type="ARBA" id="ARBA00022777"/>
    </source>
</evidence>
<dbReference type="PROSITE" id="PS00109">
    <property type="entry name" value="PROTEIN_KINASE_TYR"/>
    <property type="match status" value="1"/>
</dbReference>
<dbReference type="Proteomes" id="UP000243579">
    <property type="component" value="Unassembled WGS sequence"/>
</dbReference>
<evidence type="ECO:0000256" key="7">
    <source>
        <dbReference type="SAM" id="Phobius"/>
    </source>
</evidence>
<dbReference type="PROSITE" id="PS00107">
    <property type="entry name" value="PROTEIN_KINASE_ATP"/>
    <property type="match status" value="1"/>
</dbReference>
<dbReference type="AlphaFoldDB" id="A0A1V9Y655"/>
<dbReference type="Gene3D" id="3.30.200.20">
    <property type="entry name" value="Phosphorylase Kinase, domain 1"/>
    <property type="match status" value="1"/>
</dbReference>
<organism evidence="9 10">
    <name type="scientific">Achlya hypogyna</name>
    <name type="common">Oomycete</name>
    <name type="synonym">Protoachlya hypogyna</name>
    <dbReference type="NCBI Taxonomy" id="1202772"/>
    <lineage>
        <taxon>Eukaryota</taxon>
        <taxon>Sar</taxon>
        <taxon>Stramenopiles</taxon>
        <taxon>Oomycota</taxon>
        <taxon>Saprolegniomycetes</taxon>
        <taxon>Saprolegniales</taxon>
        <taxon>Achlyaceae</taxon>
        <taxon>Achlya</taxon>
    </lineage>
</organism>
<keyword evidence="1" id="KW-0808">Transferase</keyword>
<dbReference type="InterPro" id="IPR020635">
    <property type="entry name" value="Tyr_kinase_cat_dom"/>
</dbReference>
<evidence type="ECO:0000256" key="4">
    <source>
        <dbReference type="ARBA" id="ARBA00022840"/>
    </source>
</evidence>